<dbReference type="AlphaFoldDB" id="A0A8S4GFW8"/>
<sequence>MLFAPIAVEAMKCKEENCEVGVILEHNSLIVLAVNKTIVCHCGMDDGIYERGSFNVASFQSVDTSLALWLLFNRQINFLYKPALSASTHTWSDGHSATPATRSFRGKPPPPRRHTPAPPPAPHAPGACRVTTALIKSRARPSTSTQTHGVLRRASCASARSTRVGAPGGGAGAAPAPAEPLAFRQQPLWQFPPPLPPPYVYSHDPVSTLIQHLPPKHQTNFQPVT</sequence>
<dbReference type="EMBL" id="CAJHNJ030000719">
    <property type="protein sequence ID" value="CAG9138674.1"/>
    <property type="molecule type" value="Genomic_DNA"/>
</dbReference>
<dbReference type="Proteomes" id="UP000653454">
    <property type="component" value="Unassembled WGS sequence"/>
</dbReference>
<organism evidence="2 3">
    <name type="scientific">Plutella xylostella</name>
    <name type="common">Diamondback moth</name>
    <name type="synonym">Plutella maculipennis</name>
    <dbReference type="NCBI Taxonomy" id="51655"/>
    <lineage>
        <taxon>Eukaryota</taxon>
        <taxon>Metazoa</taxon>
        <taxon>Ecdysozoa</taxon>
        <taxon>Arthropoda</taxon>
        <taxon>Hexapoda</taxon>
        <taxon>Insecta</taxon>
        <taxon>Pterygota</taxon>
        <taxon>Neoptera</taxon>
        <taxon>Endopterygota</taxon>
        <taxon>Lepidoptera</taxon>
        <taxon>Glossata</taxon>
        <taxon>Ditrysia</taxon>
        <taxon>Yponomeutoidea</taxon>
        <taxon>Plutellidae</taxon>
        <taxon>Plutella</taxon>
    </lineage>
</organism>
<feature type="region of interest" description="Disordered" evidence="1">
    <location>
        <begin position="88"/>
        <end position="177"/>
    </location>
</feature>
<protein>
    <submittedName>
        <fullName evidence="2">(diamondback moth) hypothetical protein</fullName>
    </submittedName>
</protein>
<gene>
    <name evidence="2" type="ORF">PLXY2_LOCUS16928</name>
</gene>
<keyword evidence="3" id="KW-1185">Reference proteome</keyword>
<proteinExistence type="predicted"/>
<evidence type="ECO:0000313" key="2">
    <source>
        <dbReference type="EMBL" id="CAG9138674.1"/>
    </source>
</evidence>
<evidence type="ECO:0000313" key="3">
    <source>
        <dbReference type="Proteomes" id="UP000653454"/>
    </source>
</evidence>
<feature type="compositionally biased region" description="Polar residues" evidence="1">
    <location>
        <begin position="88"/>
        <end position="101"/>
    </location>
</feature>
<comment type="caution">
    <text evidence="2">The sequence shown here is derived from an EMBL/GenBank/DDBJ whole genome shotgun (WGS) entry which is preliminary data.</text>
</comment>
<accession>A0A8S4GFW8</accession>
<evidence type="ECO:0000256" key="1">
    <source>
        <dbReference type="SAM" id="MobiDB-lite"/>
    </source>
</evidence>
<reference evidence="2" key="1">
    <citation type="submission" date="2020-11" db="EMBL/GenBank/DDBJ databases">
        <authorList>
            <person name="Whiteford S."/>
        </authorList>
    </citation>
    <scope>NUCLEOTIDE SEQUENCE</scope>
</reference>
<feature type="compositionally biased region" description="Low complexity" evidence="1">
    <location>
        <begin position="152"/>
        <end position="161"/>
    </location>
</feature>
<name>A0A8S4GFW8_PLUXY</name>